<dbReference type="InterPro" id="IPR046342">
    <property type="entry name" value="CBS_dom_sf"/>
</dbReference>
<reference evidence="4" key="1">
    <citation type="submission" date="2023-07" db="EMBL/GenBank/DDBJ databases">
        <title>30 novel species of actinomycetes from the DSMZ collection.</title>
        <authorList>
            <person name="Nouioui I."/>
        </authorList>
    </citation>
    <scope>NUCLEOTIDE SEQUENCE [LARGE SCALE GENOMIC DNA]</scope>
    <source>
        <strain evidence="4">DSM 44399</strain>
    </source>
</reference>
<dbReference type="PROSITE" id="PS51371">
    <property type="entry name" value="CBS"/>
    <property type="match status" value="1"/>
</dbReference>
<dbReference type="Gene3D" id="3.10.580.10">
    <property type="entry name" value="CBS-domain"/>
    <property type="match status" value="1"/>
</dbReference>
<dbReference type="Pfam" id="PF03448">
    <property type="entry name" value="MgtE_N"/>
    <property type="match status" value="1"/>
</dbReference>
<dbReference type="RefSeq" id="WP_311422897.1">
    <property type="nucleotide sequence ID" value="NZ_JAVREH010000010.1"/>
</dbReference>
<dbReference type="CDD" id="cd04606">
    <property type="entry name" value="CBS_pair_Mg_transporter"/>
    <property type="match status" value="1"/>
</dbReference>
<dbReference type="SUPFAM" id="SSF50346">
    <property type="entry name" value="PRC-barrel domain"/>
    <property type="match status" value="1"/>
</dbReference>
<gene>
    <name evidence="3" type="ORF">RM423_10085</name>
</gene>
<dbReference type="InterPro" id="IPR038076">
    <property type="entry name" value="MgtE_N_sf"/>
</dbReference>
<dbReference type="PANTHER" id="PTHR43773">
    <property type="entry name" value="MAGNESIUM TRANSPORTER MGTE"/>
    <property type="match status" value="1"/>
</dbReference>
<name>A0ABU2JBV6_9ACTN</name>
<dbReference type="Pfam" id="PF00571">
    <property type="entry name" value="CBS"/>
    <property type="match status" value="2"/>
</dbReference>
<sequence>MSTGTRVFIARLAGLGVFDPNGDQLGRVRDAVATLRVGRLPPRILGLVVEVQHRRRIFVPMGRVTRIEPDAVVLTTGSVNIKRFEQRQNELLVLGEVLDRTVVRIEDGARLVVVDAAMEQSRTRDWVITRLAVRSPTPGKLGRRRAVLNQMDWNEVDGLSATENGQGAESLLAVLAGLRPADLAAQLQGMPDKRQQEVAEALNDERLADVMEELPEEDQINIITGLTDERAADVLEKMNDDDAADLLRELPTGDQERLLEFMEPEEAAPVRRLMTYGEYTAGGMMTSEPVVLLPDATVAEALARLRNPDLSPALAAQVYVVRPPQATPTGRYLGVAHFQRLLREPPSSLVSGVLDDGIDPLVPSSTLQEVTRHLATYNLVAVPVVDDNDRLLGAVSVDDVIDHLLPEDWRDRDELPADAAITRRRAE</sequence>
<organism evidence="3 4">
    <name type="scientific">Jatrophihabitans lederbergiae</name>
    <dbReference type="NCBI Taxonomy" id="3075547"/>
    <lineage>
        <taxon>Bacteria</taxon>
        <taxon>Bacillati</taxon>
        <taxon>Actinomycetota</taxon>
        <taxon>Actinomycetes</taxon>
        <taxon>Jatrophihabitantales</taxon>
        <taxon>Jatrophihabitantaceae</taxon>
        <taxon>Jatrophihabitans</taxon>
    </lineage>
</organism>
<dbReference type="Gene3D" id="1.25.60.10">
    <property type="entry name" value="MgtE N-terminal domain-like"/>
    <property type="match status" value="1"/>
</dbReference>
<evidence type="ECO:0000313" key="3">
    <source>
        <dbReference type="EMBL" id="MDT0261743.1"/>
    </source>
</evidence>
<protein>
    <submittedName>
        <fullName evidence="3">CBS domain-containing protein</fullName>
    </submittedName>
</protein>
<dbReference type="InterPro" id="IPR006668">
    <property type="entry name" value="Mg_transptr_MgtE_intracell_dom"/>
</dbReference>
<dbReference type="InterPro" id="IPR011033">
    <property type="entry name" value="PRC_barrel-like_sf"/>
</dbReference>
<feature type="domain" description="CBS" evidence="2">
    <location>
        <begin position="354"/>
        <end position="412"/>
    </location>
</feature>
<dbReference type="InterPro" id="IPR006669">
    <property type="entry name" value="MgtE_transporter"/>
</dbReference>
<dbReference type="Pfam" id="PF26205">
    <property type="entry name" value="SH3_actinomycetes"/>
    <property type="match status" value="1"/>
</dbReference>
<comment type="caution">
    <text evidence="3">The sequence shown here is derived from an EMBL/GenBank/DDBJ whole genome shotgun (WGS) entry which is preliminary data.</text>
</comment>
<accession>A0ABU2JBV6</accession>
<dbReference type="PANTHER" id="PTHR43773:SF1">
    <property type="entry name" value="MAGNESIUM TRANSPORTER MGTE"/>
    <property type="match status" value="1"/>
</dbReference>
<proteinExistence type="predicted"/>
<evidence type="ECO:0000313" key="4">
    <source>
        <dbReference type="Proteomes" id="UP001183176"/>
    </source>
</evidence>
<dbReference type="SUPFAM" id="SSF54631">
    <property type="entry name" value="CBS-domain pair"/>
    <property type="match status" value="1"/>
</dbReference>
<keyword evidence="1" id="KW-0129">CBS domain</keyword>
<dbReference type="EMBL" id="JAVREH010000010">
    <property type="protein sequence ID" value="MDT0261743.1"/>
    <property type="molecule type" value="Genomic_DNA"/>
</dbReference>
<dbReference type="InterPro" id="IPR000644">
    <property type="entry name" value="CBS_dom"/>
</dbReference>
<keyword evidence="4" id="KW-1185">Reference proteome</keyword>
<dbReference type="Proteomes" id="UP001183176">
    <property type="component" value="Unassembled WGS sequence"/>
</dbReference>
<dbReference type="SMART" id="SM00924">
    <property type="entry name" value="MgtE_N"/>
    <property type="match status" value="1"/>
</dbReference>
<dbReference type="InterPro" id="IPR058838">
    <property type="entry name" value="SH3_actinomycetes"/>
</dbReference>
<evidence type="ECO:0000256" key="1">
    <source>
        <dbReference type="PROSITE-ProRule" id="PRU00703"/>
    </source>
</evidence>
<dbReference type="SUPFAM" id="SSF158791">
    <property type="entry name" value="MgtE N-terminal domain-like"/>
    <property type="match status" value="1"/>
</dbReference>
<evidence type="ECO:0000259" key="2">
    <source>
        <dbReference type="PROSITE" id="PS51371"/>
    </source>
</evidence>